<dbReference type="EMBL" id="BSNF01000008">
    <property type="protein sequence ID" value="GLQ07507.1"/>
    <property type="molecule type" value="Genomic_DNA"/>
</dbReference>
<feature type="domain" description="Bacteriophage phiJL001 Gp84 C-terminal" evidence="1">
    <location>
        <begin position="197"/>
        <end position="273"/>
    </location>
</feature>
<comment type="caution">
    <text evidence="2">The sequence shown here is derived from an EMBL/GenBank/DDBJ whole genome shotgun (WGS) entry which is preliminary data.</text>
</comment>
<dbReference type="Proteomes" id="UP001161409">
    <property type="component" value="Unassembled WGS sequence"/>
</dbReference>
<dbReference type="Pfam" id="PF09931">
    <property type="entry name" value="Phage_phiJL001_Gp84_N"/>
    <property type="match status" value="1"/>
</dbReference>
<dbReference type="InterPro" id="IPR011928">
    <property type="entry name" value="Phage_phiJL001_Gp84"/>
</dbReference>
<organism evidence="2 3">
    <name type="scientific">Sneathiella chinensis</name>
    <dbReference type="NCBI Taxonomy" id="349750"/>
    <lineage>
        <taxon>Bacteria</taxon>
        <taxon>Pseudomonadati</taxon>
        <taxon>Pseudomonadota</taxon>
        <taxon>Alphaproteobacteria</taxon>
        <taxon>Sneathiellales</taxon>
        <taxon>Sneathiellaceae</taxon>
        <taxon>Sneathiella</taxon>
    </lineage>
</organism>
<proteinExistence type="predicted"/>
<protein>
    <recommendedName>
        <fullName evidence="1">Bacteriophage phiJL001 Gp84 C-terminal domain-containing protein</fullName>
    </recommendedName>
</protein>
<reference evidence="2" key="1">
    <citation type="journal article" date="2014" name="Int. J. Syst. Evol. Microbiol.">
        <title>Complete genome of a new Firmicutes species belonging to the dominant human colonic microbiota ('Ruminococcus bicirculans') reveals two chromosomes and a selective capacity to utilize plant glucans.</title>
        <authorList>
            <consortium name="NISC Comparative Sequencing Program"/>
            <person name="Wegmann U."/>
            <person name="Louis P."/>
            <person name="Goesmann A."/>
            <person name="Henrissat B."/>
            <person name="Duncan S.H."/>
            <person name="Flint H.J."/>
        </authorList>
    </citation>
    <scope>NUCLEOTIDE SEQUENCE</scope>
    <source>
        <strain evidence="2">NBRC 103408</strain>
    </source>
</reference>
<dbReference type="Pfam" id="PF09356">
    <property type="entry name" value="Phage_BR0599"/>
    <property type="match status" value="1"/>
</dbReference>
<dbReference type="InterPro" id="IPR018964">
    <property type="entry name" value="Phage_phiJL001_Gp84_C"/>
</dbReference>
<keyword evidence="3" id="KW-1185">Reference proteome</keyword>
<reference evidence="2" key="2">
    <citation type="submission" date="2023-01" db="EMBL/GenBank/DDBJ databases">
        <title>Draft genome sequence of Sneathiella chinensis strain NBRC 103408.</title>
        <authorList>
            <person name="Sun Q."/>
            <person name="Mori K."/>
        </authorList>
    </citation>
    <scope>NUCLEOTIDE SEQUENCE</scope>
    <source>
        <strain evidence="2">NBRC 103408</strain>
    </source>
</reference>
<sequence>MKEISLDLKAHMEGEVTSLATCWEVIRRDGVTLRFTDHDRDMTVAGAVYQAGQGYSRSAMKTSAGVAADDMEVSGSLSLDGLPAEALEAGLFDHAEIRLFLVNWQAPEQGTIPLRKGWIGEVRWEDGRFAAELRGLSDALRRQVGALYTPECRADLGDGKCGVNVAALEVADRVLSVRDRQGLGLEIFSGDWNGLIGGLVTFTSGLNAGRSVEIEGVDPASGEIFLFTGAPFEMAPGDEVLLTPGCDKRFETCRNRFSNSLNFQGFPHIPGTDALLEVVDD</sequence>
<evidence type="ECO:0000313" key="3">
    <source>
        <dbReference type="Proteomes" id="UP001161409"/>
    </source>
</evidence>
<evidence type="ECO:0000313" key="2">
    <source>
        <dbReference type="EMBL" id="GLQ07507.1"/>
    </source>
</evidence>
<dbReference type="NCBIfam" id="TIGR02218">
    <property type="entry name" value="phg_TIGR02218"/>
    <property type="match status" value="1"/>
</dbReference>
<accession>A0ABQ5U5X9</accession>
<evidence type="ECO:0000259" key="1">
    <source>
        <dbReference type="Pfam" id="PF09356"/>
    </source>
</evidence>
<dbReference type="RefSeq" id="WP_169561574.1">
    <property type="nucleotide sequence ID" value="NZ_BSNF01000008.1"/>
</dbReference>
<gene>
    <name evidence="2" type="ORF">GCM10007924_27280</name>
</gene>
<name>A0ABQ5U5X9_9PROT</name>